<dbReference type="Proteomes" id="UP001149140">
    <property type="component" value="Unassembled WGS sequence"/>
</dbReference>
<reference evidence="3" key="1">
    <citation type="submission" date="2022-10" db="EMBL/GenBank/DDBJ databases">
        <title>The WGS of Solirubrobacter ginsenosidimutans DSM 21036.</title>
        <authorList>
            <person name="Jiang Z."/>
        </authorList>
    </citation>
    <scope>NUCLEOTIDE SEQUENCE</scope>
    <source>
        <strain evidence="3">DSM 21036</strain>
    </source>
</reference>
<dbReference type="Pfam" id="PF07676">
    <property type="entry name" value="PD40"/>
    <property type="match status" value="1"/>
</dbReference>
<proteinExistence type="predicted"/>
<feature type="compositionally biased region" description="Low complexity" evidence="1">
    <location>
        <begin position="1"/>
        <end position="20"/>
    </location>
</feature>
<feature type="domain" description="PASTA" evidence="2">
    <location>
        <begin position="410"/>
        <end position="479"/>
    </location>
</feature>
<evidence type="ECO:0000259" key="2">
    <source>
        <dbReference type="PROSITE" id="PS51178"/>
    </source>
</evidence>
<feature type="region of interest" description="Disordered" evidence="1">
    <location>
        <begin position="1"/>
        <end position="58"/>
    </location>
</feature>
<keyword evidence="4" id="KW-1185">Reference proteome</keyword>
<name>A0A9X3RZT3_9ACTN</name>
<feature type="region of interest" description="Disordered" evidence="1">
    <location>
        <begin position="894"/>
        <end position="921"/>
    </location>
</feature>
<dbReference type="SMART" id="SM00740">
    <property type="entry name" value="PASTA"/>
    <property type="match status" value="3"/>
</dbReference>
<accession>A0A9X3RZT3</accession>
<sequence length="921" mass="97368">MIVESPQAGQGAASPPAAVSPAPPGQPGATAPPPLPKTLVRSAVPEQPAAAEPSEPVSVVLRLPEGDPAKGETLHQAVEPGQRERVLALIRNQSGIVDNYDIRVEGMPQDWWSVYPGTVYLVPFGAGGTYEQEVEIHLHPPRGPEAEARVWDLMIVADSKAMQTVAASAPLALHVQPYIETATTLRPQRKKGRRKVTFDVTVANKANAPVLIALEGEDEDAELKFGFNRPPSEIPAGAAIVSQMQVRPPKQIWIGRGRDWRLEVKTITGDEAAERAADQVVGADVLLQAGPPVKKKWYKRGAPQVPGMYPPRVFKPQLYPPDVSMGPGGLQVRMPKLQQPQFQGPQMKSMNASQLKPGQLKLPGRGGSSTPTAPLMPTQGVFKQKPWLPWWLIPLLLLLLLLLFLLLRSQPQTVLVPKVVGAKSTFDAQARLIESGLRLDPETKTQIDDTVPPGSVLRQAPDSGVEAPRASAVSVLVAVGSGHVKVPDVSGRTAAEADKLLRARELTLGPASPQPVDPDANIKSQIPAAGETVKAGAPISLFYAPKPDGGQNSSGKPATPPGDPPMGDGGTKNAAAVVIPAAGGATPSGYAKRLSDLALVPVVQRVFDEAPRDHVVATRPAAGTTAARGREVRVIVSAGIPRITFSDGDDVLLVDGATGKRLGAVAAGAPEEADPTWAPDATRVAYVSDGRVRIADTARLGQRPRALTPGSDFSNLAWSPRGDVIAAARGPAGDTDLCLLTAGERGVPSCKLEPSFELALAMHWAPDGRSILAVGRRAGSPTSGIVRWTTARPFSSNAGDWSAGEFMSDVTGTDRDVADVALSPDGKRLSAAVRFGSDEYRLWLTDADDLGLERAKRTGLRACKLAWRGDSLELALTQADRGCLESQGALVRVDPRHPDRTTHVAAKANDPSYAPETPTSG</sequence>
<dbReference type="InterPro" id="IPR011659">
    <property type="entry name" value="WD40"/>
</dbReference>
<dbReference type="CDD" id="cd06577">
    <property type="entry name" value="PASTA_pknB"/>
    <property type="match status" value="3"/>
</dbReference>
<dbReference type="EMBL" id="JAPDOD010000010">
    <property type="protein sequence ID" value="MDA0161265.1"/>
    <property type="molecule type" value="Genomic_DNA"/>
</dbReference>
<organism evidence="3 4">
    <name type="scientific">Solirubrobacter ginsenosidimutans</name>
    <dbReference type="NCBI Taxonomy" id="490573"/>
    <lineage>
        <taxon>Bacteria</taxon>
        <taxon>Bacillati</taxon>
        <taxon>Actinomycetota</taxon>
        <taxon>Thermoleophilia</taxon>
        <taxon>Solirubrobacterales</taxon>
        <taxon>Solirubrobacteraceae</taxon>
        <taxon>Solirubrobacter</taxon>
    </lineage>
</organism>
<dbReference type="AlphaFoldDB" id="A0A9X3RZT3"/>
<dbReference type="Gene3D" id="3.30.10.20">
    <property type="match status" value="3"/>
</dbReference>
<comment type="caution">
    <text evidence="3">The sequence shown here is derived from an EMBL/GenBank/DDBJ whole genome shotgun (WGS) entry which is preliminary data.</text>
</comment>
<evidence type="ECO:0000256" key="1">
    <source>
        <dbReference type="SAM" id="MobiDB-lite"/>
    </source>
</evidence>
<dbReference type="InterPro" id="IPR005543">
    <property type="entry name" value="PASTA_dom"/>
</dbReference>
<dbReference type="RefSeq" id="WP_270040461.1">
    <property type="nucleotide sequence ID" value="NZ_JAPDOD010000010.1"/>
</dbReference>
<feature type="compositionally biased region" description="Low complexity" evidence="1">
    <location>
        <begin position="42"/>
        <end position="58"/>
    </location>
</feature>
<dbReference type="SUPFAM" id="SSF82171">
    <property type="entry name" value="DPP6 N-terminal domain-like"/>
    <property type="match status" value="1"/>
</dbReference>
<dbReference type="PROSITE" id="PS51178">
    <property type="entry name" value="PASTA"/>
    <property type="match status" value="2"/>
</dbReference>
<dbReference type="Pfam" id="PF03793">
    <property type="entry name" value="PASTA"/>
    <property type="match status" value="2"/>
</dbReference>
<feature type="compositionally biased region" description="Pro residues" evidence="1">
    <location>
        <begin position="21"/>
        <end position="36"/>
    </location>
</feature>
<dbReference type="InterPro" id="IPR011042">
    <property type="entry name" value="6-blade_b-propeller_TolB-like"/>
</dbReference>
<evidence type="ECO:0000313" key="4">
    <source>
        <dbReference type="Proteomes" id="UP001149140"/>
    </source>
</evidence>
<evidence type="ECO:0000313" key="3">
    <source>
        <dbReference type="EMBL" id="MDA0161265.1"/>
    </source>
</evidence>
<protein>
    <submittedName>
        <fullName evidence="3">PASTA domain-containing protein</fullName>
    </submittedName>
</protein>
<gene>
    <name evidence="3" type="ORF">OM076_13390</name>
</gene>
<dbReference type="Gene3D" id="2.120.10.30">
    <property type="entry name" value="TolB, C-terminal domain"/>
    <property type="match status" value="2"/>
</dbReference>
<feature type="region of interest" description="Disordered" evidence="1">
    <location>
        <begin position="541"/>
        <end position="572"/>
    </location>
</feature>
<feature type="domain" description="PASTA" evidence="2">
    <location>
        <begin position="480"/>
        <end position="545"/>
    </location>
</feature>